<dbReference type="CDD" id="cd05403">
    <property type="entry name" value="NT_KNTase_like"/>
    <property type="match status" value="1"/>
</dbReference>
<dbReference type="EMBL" id="MGIP01000005">
    <property type="protein sequence ID" value="OGM91920.1"/>
    <property type="molecule type" value="Genomic_DNA"/>
</dbReference>
<accession>A0A1F8DTH6</accession>
<dbReference type="InterPro" id="IPR043519">
    <property type="entry name" value="NT_sf"/>
</dbReference>
<dbReference type="Gene3D" id="3.30.460.10">
    <property type="entry name" value="Beta Polymerase, domain 2"/>
    <property type="match status" value="1"/>
</dbReference>
<dbReference type="Proteomes" id="UP000177029">
    <property type="component" value="Unassembled WGS sequence"/>
</dbReference>
<evidence type="ECO:0000259" key="1">
    <source>
        <dbReference type="Pfam" id="PF18765"/>
    </source>
</evidence>
<evidence type="ECO:0000313" key="2">
    <source>
        <dbReference type="EMBL" id="OGM91920.1"/>
    </source>
</evidence>
<reference evidence="2 3" key="1">
    <citation type="journal article" date="2016" name="Nat. Commun.">
        <title>Thousands of microbial genomes shed light on interconnected biogeochemical processes in an aquifer system.</title>
        <authorList>
            <person name="Anantharaman K."/>
            <person name="Brown C.T."/>
            <person name="Hug L.A."/>
            <person name="Sharon I."/>
            <person name="Castelle C.J."/>
            <person name="Probst A.J."/>
            <person name="Thomas B.C."/>
            <person name="Singh A."/>
            <person name="Wilkins M.J."/>
            <person name="Karaoz U."/>
            <person name="Brodie E.L."/>
            <person name="Williams K.H."/>
            <person name="Hubbard S.S."/>
            <person name="Banfield J.F."/>
        </authorList>
    </citation>
    <scope>NUCLEOTIDE SEQUENCE [LARGE SCALE GENOMIC DNA]</scope>
</reference>
<dbReference type="PANTHER" id="PTHR43852:SF2">
    <property type="entry name" value="PROTEIN ADENYLYLTRANSFERASE MNTA"/>
    <property type="match status" value="1"/>
</dbReference>
<dbReference type="InterPro" id="IPR041633">
    <property type="entry name" value="Polbeta"/>
</dbReference>
<dbReference type="STRING" id="1802555.A2755_00975"/>
<comment type="caution">
    <text evidence="2">The sequence shown here is derived from an EMBL/GenBank/DDBJ whole genome shotgun (WGS) entry which is preliminary data.</text>
</comment>
<sequence>MDEALIILFGSRAKGTARESSDFDVAVLKDHPIDYFGSEFGDMLRFMSEKFHMPYDRIDLVDLFDASPLLWHEAATHGKLLQGIEGQFVGFKIRAWKRFMGAQKLYRMRFTHLAEKMKTFT</sequence>
<dbReference type="AlphaFoldDB" id="A0A1F8DTH6"/>
<dbReference type="InterPro" id="IPR052930">
    <property type="entry name" value="TA_antitoxin_MntA"/>
</dbReference>
<dbReference type="NCBIfam" id="NF047752">
    <property type="entry name" value="MntA_antitoxin"/>
    <property type="match status" value="1"/>
</dbReference>
<evidence type="ECO:0000313" key="3">
    <source>
        <dbReference type="Proteomes" id="UP000177029"/>
    </source>
</evidence>
<feature type="domain" description="Polymerase beta nucleotidyltransferase" evidence="1">
    <location>
        <begin position="5"/>
        <end position="81"/>
    </location>
</feature>
<dbReference type="SUPFAM" id="SSF81301">
    <property type="entry name" value="Nucleotidyltransferase"/>
    <property type="match status" value="1"/>
</dbReference>
<organism evidence="2 3">
    <name type="scientific">Candidatus Wolfebacteria bacterium RIFCSPHIGHO2_01_FULL_48_22</name>
    <dbReference type="NCBI Taxonomy" id="1802555"/>
    <lineage>
        <taxon>Bacteria</taxon>
        <taxon>Candidatus Wolfeibacteriota</taxon>
    </lineage>
</organism>
<dbReference type="Pfam" id="PF18765">
    <property type="entry name" value="Polbeta"/>
    <property type="match status" value="1"/>
</dbReference>
<name>A0A1F8DTH6_9BACT</name>
<proteinExistence type="predicted"/>
<protein>
    <recommendedName>
        <fullName evidence="1">Polymerase beta nucleotidyltransferase domain-containing protein</fullName>
    </recommendedName>
</protein>
<gene>
    <name evidence="2" type="ORF">A2755_00975</name>
</gene>
<dbReference type="PANTHER" id="PTHR43852">
    <property type="entry name" value="NUCLEOTIDYLTRANSFERASE"/>
    <property type="match status" value="1"/>
</dbReference>